<dbReference type="SUPFAM" id="SSF52540">
    <property type="entry name" value="P-loop containing nucleoside triphosphate hydrolases"/>
    <property type="match status" value="1"/>
</dbReference>
<dbReference type="Proteomes" id="UP001451571">
    <property type="component" value="Chromosome"/>
</dbReference>
<dbReference type="GO" id="GO:0008817">
    <property type="term" value="F:corrinoid adenosyltransferase activity"/>
    <property type="evidence" value="ECO:0007669"/>
    <property type="project" value="UniProtKB-EC"/>
</dbReference>
<dbReference type="InterPro" id="IPR003724">
    <property type="entry name" value="CblAdoTrfase_CobA"/>
</dbReference>
<keyword evidence="2" id="KW-1185">Reference proteome</keyword>
<name>A0ABZ3F225_9FIRM</name>
<evidence type="ECO:0000313" key="1">
    <source>
        <dbReference type="EMBL" id="XAH75982.1"/>
    </source>
</evidence>
<dbReference type="PANTHER" id="PTHR46638">
    <property type="entry name" value="CORRINOID ADENOSYLTRANSFERASE"/>
    <property type="match status" value="1"/>
</dbReference>
<evidence type="ECO:0000313" key="2">
    <source>
        <dbReference type="Proteomes" id="UP001451571"/>
    </source>
</evidence>
<gene>
    <name evidence="1" type="ORF">V6984_09575</name>
</gene>
<dbReference type="EC" id="2.5.1.17" evidence="1"/>
<dbReference type="EMBL" id="CP146256">
    <property type="protein sequence ID" value="XAH75982.1"/>
    <property type="molecule type" value="Genomic_DNA"/>
</dbReference>
<dbReference type="Pfam" id="PF02572">
    <property type="entry name" value="CobA_CobO_BtuR"/>
    <property type="match status" value="1"/>
</dbReference>
<organism evidence="1 2">
    <name type="scientific">Kineothrix sedimenti</name>
    <dbReference type="NCBI Taxonomy" id="3123317"/>
    <lineage>
        <taxon>Bacteria</taxon>
        <taxon>Bacillati</taxon>
        <taxon>Bacillota</taxon>
        <taxon>Clostridia</taxon>
        <taxon>Lachnospirales</taxon>
        <taxon>Lachnospiraceae</taxon>
        <taxon>Kineothrix</taxon>
    </lineage>
</organism>
<accession>A0ABZ3F225</accession>
<keyword evidence="1" id="KW-0808">Transferase</keyword>
<dbReference type="InterPro" id="IPR027417">
    <property type="entry name" value="P-loop_NTPase"/>
</dbReference>
<dbReference type="Gene3D" id="3.40.50.300">
    <property type="entry name" value="P-loop containing nucleotide triphosphate hydrolases"/>
    <property type="match status" value="1"/>
</dbReference>
<protein>
    <submittedName>
        <fullName evidence="1">Cob(I)yrinic acid a,c-diamide adenosyltransferase</fullName>
        <ecNumber evidence="1">2.5.1.17</ecNumber>
    </submittedName>
</protein>
<dbReference type="PANTHER" id="PTHR46638:SF1">
    <property type="entry name" value="CORRINOID ADENOSYLTRANSFERASE"/>
    <property type="match status" value="1"/>
</dbReference>
<proteinExistence type="predicted"/>
<sequence>MKKGTIHIYSGDGHGKSPAALGRAVQVACHGKSVVIIQFLKGKGLEDSVFLKRLEPEIKLFRFEKSDENFAELSEEQKAEEIGNIMNGYNFAKKVLSTGECDLLILDEVLGLIDNNIITVEELKNLLEARTNEETDIIITGITLNDDVCALADEVTRMDTVKFKVW</sequence>
<dbReference type="RefSeq" id="WP_342759555.1">
    <property type="nucleotide sequence ID" value="NZ_CP146256.1"/>
</dbReference>
<reference evidence="1 2" key="1">
    <citation type="submission" date="2024-02" db="EMBL/GenBank/DDBJ databases">
        <title>Bacterial strain from lacustrine sediment.</title>
        <authorList>
            <person name="Petit C."/>
            <person name="Fadhlaoui K."/>
        </authorList>
    </citation>
    <scope>NUCLEOTIDE SEQUENCE [LARGE SCALE GENOMIC DNA]</scope>
    <source>
        <strain evidence="1 2">IPX-CK</strain>
    </source>
</reference>
<dbReference type="PIRSF" id="PIRSF015617">
    <property type="entry name" value="Adensltrnsf_CobA"/>
    <property type="match status" value="1"/>
</dbReference>